<comment type="function">
    <text evidence="1">Site-specific tyrosine recombinase, which acts by catalyzing the cutting and rejoining of the recombining DNA molecules.</text>
</comment>
<accession>A0A1C0AD99</accession>
<keyword evidence="5" id="KW-0132">Cell division</keyword>
<keyword evidence="7" id="KW-0229">DNA integration</keyword>
<dbReference type="PANTHER" id="PTHR30349">
    <property type="entry name" value="PHAGE INTEGRASE-RELATED"/>
    <property type="match status" value="1"/>
</dbReference>
<evidence type="ECO:0000256" key="11">
    <source>
        <dbReference type="PROSITE-ProRule" id="PRU01248"/>
    </source>
</evidence>
<dbReference type="InterPro" id="IPR004107">
    <property type="entry name" value="Integrase_SAM-like_N"/>
</dbReference>
<comment type="subcellular location">
    <subcellularLocation>
        <location evidence="2">Cytoplasm</location>
    </subcellularLocation>
</comment>
<dbReference type="Gene3D" id="1.10.150.130">
    <property type="match status" value="1"/>
</dbReference>
<dbReference type="InterPro" id="IPR050090">
    <property type="entry name" value="Tyrosine_recombinase_XerCD"/>
</dbReference>
<evidence type="ECO:0000256" key="6">
    <source>
        <dbReference type="ARBA" id="ARBA00022829"/>
    </source>
</evidence>
<dbReference type="Proteomes" id="UP000093514">
    <property type="component" value="Unassembled WGS sequence"/>
</dbReference>
<evidence type="ECO:0000313" key="15">
    <source>
        <dbReference type="Proteomes" id="UP000093514"/>
    </source>
</evidence>
<evidence type="ECO:0000256" key="4">
    <source>
        <dbReference type="ARBA" id="ARBA00022490"/>
    </source>
</evidence>
<keyword evidence="15" id="KW-1185">Reference proteome</keyword>
<organism evidence="14 15">
    <name type="scientific">Orenia metallireducens</name>
    <dbReference type="NCBI Taxonomy" id="1413210"/>
    <lineage>
        <taxon>Bacteria</taxon>
        <taxon>Bacillati</taxon>
        <taxon>Bacillota</taxon>
        <taxon>Clostridia</taxon>
        <taxon>Halanaerobiales</taxon>
        <taxon>Halobacteroidaceae</taxon>
        <taxon>Orenia</taxon>
    </lineage>
</organism>
<dbReference type="SUPFAM" id="SSF56349">
    <property type="entry name" value="DNA breaking-rejoining enzymes"/>
    <property type="match status" value="1"/>
</dbReference>
<evidence type="ECO:0000256" key="2">
    <source>
        <dbReference type="ARBA" id="ARBA00004496"/>
    </source>
</evidence>
<evidence type="ECO:0000256" key="1">
    <source>
        <dbReference type="ARBA" id="ARBA00003283"/>
    </source>
</evidence>
<dbReference type="GO" id="GO:0005737">
    <property type="term" value="C:cytoplasm"/>
    <property type="evidence" value="ECO:0007669"/>
    <property type="project" value="UniProtKB-SubCell"/>
</dbReference>
<comment type="similarity">
    <text evidence="3">Belongs to the 'phage' integrase family.</text>
</comment>
<protein>
    <recommendedName>
        <fullName evidence="16">Integrase/recombinase XerD</fullName>
    </recommendedName>
</protein>
<dbReference type="GO" id="GO:0007059">
    <property type="term" value="P:chromosome segregation"/>
    <property type="evidence" value="ECO:0007669"/>
    <property type="project" value="UniProtKB-KW"/>
</dbReference>
<dbReference type="InterPro" id="IPR010998">
    <property type="entry name" value="Integrase_recombinase_N"/>
</dbReference>
<dbReference type="PROSITE" id="PS51898">
    <property type="entry name" value="TYR_RECOMBINASE"/>
    <property type="match status" value="1"/>
</dbReference>
<evidence type="ECO:0000259" key="13">
    <source>
        <dbReference type="PROSITE" id="PS51900"/>
    </source>
</evidence>
<keyword evidence="6" id="KW-0159">Chromosome partition</keyword>
<sequence>MLDFLERLLGRDTESEFKVVNGKIVKDQGEEVEEQLKVKSEKLIVEDQEMIKNEEVIMVSKDIVINDQVKKESNQSKEITEINGKRGQPKGIKNFFLFLKSASRSKNTIRGYRSDLRYWERIANANNKTIYNLSLEGIEEANTGEDINTVKRRVSALKQLAKWYLRDDYPKLHIELEKVVTGKGKQRIPKAKSEKEFVKIREHAKELIEQRQREGIWLGLMLMCGLRISEIQTVEVDENCITVIGKGDKERKIPAPSWLIKALQEFQAEGRGGYKQRKTIVDRYLRELGYKKFHNLRHIFATMLLKRGVKLREIQQLLGHSSVATTQIYTKTNVDEGVTKVLER</sequence>
<dbReference type="GO" id="GO:0015074">
    <property type="term" value="P:DNA integration"/>
    <property type="evidence" value="ECO:0007669"/>
    <property type="project" value="UniProtKB-KW"/>
</dbReference>
<dbReference type="RefSeq" id="WP_068714458.1">
    <property type="nucleotide sequence ID" value="NZ_LWDV01000004.1"/>
</dbReference>
<proteinExistence type="inferred from homology"/>
<dbReference type="PROSITE" id="PS51900">
    <property type="entry name" value="CB"/>
    <property type="match status" value="1"/>
</dbReference>
<dbReference type="InterPro" id="IPR044068">
    <property type="entry name" value="CB"/>
</dbReference>
<evidence type="ECO:0000256" key="7">
    <source>
        <dbReference type="ARBA" id="ARBA00022908"/>
    </source>
</evidence>
<dbReference type="InterPro" id="IPR013762">
    <property type="entry name" value="Integrase-like_cat_sf"/>
</dbReference>
<feature type="domain" description="Tyr recombinase" evidence="12">
    <location>
        <begin position="187"/>
        <end position="343"/>
    </location>
</feature>
<keyword evidence="4" id="KW-0963">Cytoplasm</keyword>
<dbReference type="GO" id="GO:0051301">
    <property type="term" value="P:cell division"/>
    <property type="evidence" value="ECO:0007669"/>
    <property type="project" value="UniProtKB-KW"/>
</dbReference>
<name>A0A1C0AD99_9FIRM</name>
<dbReference type="PANTHER" id="PTHR30349:SF77">
    <property type="entry name" value="TYROSINE RECOMBINASE XERC"/>
    <property type="match status" value="1"/>
</dbReference>
<evidence type="ECO:0000256" key="3">
    <source>
        <dbReference type="ARBA" id="ARBA00008857"/>
    </source>
</evidence>
<dbReference type="OrthoDB" id="111144at2"/>
<gene>
    <name evidence="14" type="ORF">U472_00600</name>
</gene>
<dbReference type="GO" id="GO:0006310">
    <property type="term" value="P:DNA recombination"/>
    <property type="evidence" value="ECO:0007669"/>
    <property type="project" value="UniProtKB-KW"/>
</dbReference>
<evidence type="ECO:0000256" key="8">
    <source>
        <dbReference type="ARBA" id="ARBA00023125"/>
    </source>
</evidence>
<dbReference type="Pfam" id="PF02899">
    <property type="entry name" value="Phage_int_SAM_1"/>
    <property type="match status" value="1"/>
</dbReference>
<keyword evidence="8 11" id="KW-0238">DNA-binding</keyword>
<keyword evidence="10" id="KW-0131">Cell cycle</keyword>
<dbReference type="InterPro" id="IPR011010">
    <property type="entry name" value="DNA_brk_join_enz"/>
</dbReference>
<dbReference type="AlphaFoldDB" id="A0A1C0AD99"/>
<evidence type="ECO:0000256" key="5">
    <source>
        <dbReference type="ARBA" id="ARBA00022618"/>
    </source>
</evidence>
<evidence type="ECO:0000259" key="12">
    <source>
        <dbReference type="PROSITE" id="PS51898"/>
    </source>
</evidence>
<evidence type="ECO:0000313" key="14">
    <source>
        <dbReference type="EMBL" id="OCL28600.1"/>
    </source>
</evidence>
<evidence type="ECO:0000256" key="10">
    <source>
        <dbReference type="ARBA" id="ARBA00023306"/>
    </source>
</evidence>
<reference evidence="14 15" key="2">
    <citation type="submission" date="2016-08" db="EMBL/GenBank/DDBJ databases">
        <title>Orenia metallireducens sp. nov. strain Z6, a Novel Metal-reducing Firmicute from the Deep Subsurface.</title>
        <authorList>
            <person name="Maxim B.I."/>
            <person name="Kenneth K."/>
            <person name="Flynn T.M."/>
            <person name="Oloughlin E.J."/>
            <person name="Locke R.A."/>
            <person name="Weber J.R."/>
            <person name="Egan S.M."/>
            <person name="Mackie R.I."/>
            <person name="Cann I.K."/>
        </authorList>
    </citation>
    <scope>NUCLEOTIDE SEQUENCE [LARGE SCALE GENOMIC DNA]</scope>
    <source>
        <strain evidence="14 15">Z6</strain>
    </source>
</reference>
<evidence type="ECO:0000256" key="9">
    <source>
        <dbReference type="ARBA" id="ARBA00023172"/>
    </source>
</evidence>
<evidence type="ECO:0008006" key="16">
    <source>
        <dbReference type="Google" id="ProtNLM"/>
    </source>
</evidence>
<reference evidence="15" key="1">
    <citation type="submission" date="2016-07" db="EMBL/GenBank/DDBJ databases">
        <authorList>
            <person name="Florea S."/>
            <person name="Webb J.S."/>
            <person name="Jaromczyk J."/>
            <person name="Schardl C.L."/>
        </authorList>
    </citation>
    <scope>NUCLEOTIDE SEQUENCE [LARGE SCALE GENOMIC DNA]</scope>
    <source>
        <strain evidence="15">Z6</strain>
    </source>
</reference>
<dbReference type="Gene3D" id="1.10.443.10">
    <property type="entry name" value="Intergrase catalytic core"/>
    <property type="match status" value="1"/>
</dbReference>
<keyword evidence="9" id="KW-0233">DNA recombination</keyword>
<dbReference type="EMBL" id="LWDV01000004">
    <property type="protein sequence ID" value="OCL28600.1"/>
    <property type="molecule type" value="Genomic_DNA"/>
</dbReference>
<dbReference type="InterPro" id="IPR002104">
    <property type="entry name" value="Integrase_catalytic"/>
</dbReference>
<dbReference type="GO" id="GO:0003677">
    <property type="term" value="F:DNA binding"/>
    <property type="evidence" value="ECO:0007669"/>
    <property type="project" value="UniProtKB-UniRule"/>
</dbReference>
<dbReference type="Pfam" id="PF00589">
    <property type="entry name" value="Phage_integrase"/>
    <property type="match status" value="1"/>
</dbReference>
<comment type="caution">
    <text evidence="14">The sequence shown here is derived from an EMBL/GenBank/DDBJ whole genome shotgun (WGS) entry which is preliminary data.</text>
</comment>
<feature type="domain" description="Core-binding (CB)" evidence="13">
    <location>
        <begin position="86"/>
        <end position="165"/>
    </location>
</feature>